<evidence type="ECO:0000256" key="6">
    <source>
        <dbReference type="ARBA" id="ARBA00023277"/>
    </source>
</evidence>
<dbReference type="EMBL" id="VXIT01000002">
    <property type="protein sequence ID" value="KAA6414654.1"/>
    <property type="molecule type" value="Genomic_DNA"/>
</dbReference>
<keyword evidence="4 11" id="KW-0378">Hydrolase</keyword>
<dbReference type="PANTHER" id="PTHR39730:SF1">
    <property type="entry name" value="ENDOGLUCANASE 1"/>
    <property type="match status" value="1"/>
</dbReference>
<dbReference type="EMBL" id="FWEW01000900">
    <property type="protein sequence ID" value="SLM36109.1"/>
    <property type="molecule type" value="Genomic_DNA"/>
</dbReference>
<dbReference type="InterPro" id="IPR036908">
    <property type="entry name" value="RlpA-like_sf"/>
</dbReference>
<reference evidence="11 14" key="3">
    <citation type="submission" date="2019-09" db="EMBL/GenBank/DDBJ databases">
        <title>The hologenome of the rock-dwelling lichen Lasallia pustulata.</title>
        <authorList>
            <person name="Greshake Tzovaras B."/>
            <person name="Segers F."/>
            <person name="Bicker A."/>
            <person name="Dal Grande F."/>
            <person name="Otte J."/>
            <person name="Hankeln T."/>
            <person name="Schmitt I."/>
            <person name="Ebersberger I."/>
        </authorList>
    </citation>
    <scope>NUCLEOTIDE SEQUENCE [LARGE SCALE GENOMIC DNA]</scope>
    <source>
        <strain evidence="11">A1-1</strain>
    </source>
</reference>
<evidence type="ECO:0000313" key="11">
    <source>
        <dbReference type="EMBL" id="KAA6414654.1"/>
    </source>
</evidence>
<organism evidence="12 13">
    <name type="scientific">Lasallia pustulata</name>
    <dbReference type="NCBI Taxonomy" id="136370"/>
    <lineage>
        <taxon>Eukaryota</taxon>
        <taxon>Fungi</taxon>
        <taxon>Dikarya</taxon>
        <taxon>Ascomycota</taxon>
        <taxon>Pezizomycotina</taxon>
        <taxon>Lecanoromycetes</taxon>
        <taxon>OSLEUM clade</taxon>
        <taxon>Umbilicariomycetidae</taxon>
        <taxon>Umbilicariales</taxon>
        <taxon>Umbilicariaceae</taxon>
        <taxon>Lasallia</taxon>
    </lineage>
</organism>
<accession>A0A1W5CZP5</accession>
<keyword evidence="7" id="KW-0326">Glycosidase</keyword>
<dbReference type="SUPFAM" id="SSF50685">
    <property type="entry name" value="Barwin-like endoglucanases"/>
    <property type="match status" value="1"/>
</dbReference>
<feature type="domain" description="Glycosyl hydrolases family 45 active site" evidence="10">
    <location>
        <begin position="1"/>
        <end position="130"/>
    </location>
</feature>
<dbReference type="InterPro" id="IPR000334">
    <property type="entry name" value="Glyco_hydro_45"/>
</dbReference>
<evidence type="ECO:0000313" key="13">
    <source>
        <dbReference type="Proteomes" id="UP000192927"/>
    </source>
</evidence>
<proteinExistence type="inferred from homology"/>
<protein>
    <recommendedName>
        <fullName evidence="3">cellulase</fullName>
        <ecNumber evidence="3">3.2.1.4</ecNumber>
    </recommendedName>
</protein>
<comment type="similarity">
    <text evidence="2">Belongs to the glycosyl hydrolase 45 (cellulase K) family.</text>
</comment>
<keyword evidence="6" id="KW-0119">Carbohydrate metabolism</keyword>
<name>A0A1W5CZP5_9LECA</name>
<dbReference type="GO" id="GO:0030245">
    <property type="term" value="P:cellulose catabolic process"/>
    <property type="evidence" value="ECO:0007669"/>
    <property type="project" value="UniProtKB-KW"/>
</dbReference>
<reference evidence="12" key="2">
    <citation type="submission" date="2017-03" db="EMBL/GenBank/DDBJ databases">
        <authorList>
            <person name="Afonso C.L."/>
            <person name="Miller P.J."/>
            <person name="Scott M.A."/>
            <person name="Spackman E."/>
            <person name="Goraichik I."/>
            <person name="Dimitrov K.M."/>
            <person name="Suarez D.L."/>
            <person name="Swayne D.E."/>
        </authorList>
    </citation>
    <scope>NUCLEOTIDE SEQUENCE [LARGE SCALE GENOMIC DNA]</scope>
</reference>
<evidence type="ECO:0000259" key="10">
    <source>
        <dbReference type="Pfam" id="PF02015"/>
    </source>
</evidence>
<dbReference type="AlphaFoldDB" id="A0A1W5CZP5"/>
<keyword evidence="13" id="KW-1185">Reference proteome</keyword>
<evidence type="ECO:0000256" key="5">
    <source>
        <dbReference type="ARBA" id="ARBA00023001"/>
    </source>
</evidence>
<dbReference type="Proteomes" id="UP000192927">
    <property type="component" value="Unassembled WGS sequence"/>
</dbReference>
<evidence type="ECO:0000256" key="4">
    <source>
        <dbReference type="ARBA" id="ARBA00022801"/>
    </source>
</evidence>
<keyword evidence="5" id="KW-0136">Cellulose degradation</keyword>
<feature type="region of interest" description="Disordered" evidence="9">
    <location>
        <begin position="146"/>
        <end position="168"/>
    </location>
</feature>
<keyword evidence="8" id="KW-0624">Polysaccharide degradation</keyword>
<dbReference type="Pfam" id="PF02015">
    <property type="entry name" value="Glyco_hydro_45"/>
    <property type="match status" value="1"/>
</dbReference>
<evidence type="ECO:0000313" key="14">
    <source>
        <dbReference type="Proteomes" id="UP000324767"/>
    </source>
</evidence>
<reference evidence="13" key="1">
    <citation type="submission" date="2017-03" db="EMBL/GenBank/DDBJ databases">
        <authorList>
            <person name="Sharma R."/>
            <person name="Thines M."/>
        </authorList>
    </citation>
    <scope>NUCLEOTIDE SEQUENCE [LARGE SCALE GENOMIC DNA]</scope>
</reference>
<sequence>MAYGFATVSTATPSCCSCYLLTFTSGPIVGKQIIVQAVNVNSNVAVNQFAIAIPGGGYGLNDGCINEWGANSTVWGAQFGGIASNTCDQFPGSLQGGCNFRWDYMQGADNPNADYFEVTCPAALVSKSGCTPACCIPGGPSAVPTFSIPPPGSPAQAAPNGPPPEPQGVFITSAGYYSFQPAPVRRSATPVASLAAVNSAPLR</sequence>
<dbReference type="Proteomes" id="UP000324767">
    <property type="component" value="Unassembled WGS sequence"/>
</dbReference>
<evidence type="ECO:0000256" key="9">
    <source>
        <dbReference type="SAM" id="MobiDB-lite"/>
    </source>
</evidence>
<dbReference type="GO" id="GO:0008810">
    <property type="term" value="F:cellulase activity"/>
    <property type="evidence" value="ECO:0007669"/>
    <property type="project" value="UniProtKB-EC"/>
</dbReference>
<evidence type="ECO:0000256" key="8">
    <source>
        <dbReference type="ARBA" id="ARBA00023326"/>
    </source>
</evidence>
<gene>
    <name evidence="11" type="ORF">FRX48_01404</name>
</gene>
<dbReference type="OrthoDB" id="10035502at2759"/>
<evidence type="ECO:0000256" key="1">
    <source>
        <dbReference type="ARBA" id="ARBA00000966"/>
    </source>
</evidence>
<dbReference type="EC" id="3.2.1.4" evidence="3"/>
<evidence type="ECO:0000313" key="12">
    <source>
        <dbReference type="EMBL" id="SLM36109.1"/>
    </source>
</evidence>
<evidence type="ECO:0000256" key="3">
    <source>
        <dbReference type="ARBA" id="ARBA00012601"/>
    </source>
</evidence>
<evidence type="ECO:0000256" key="2">
    <source>
        <dbReference type="ARBA" id="ARBA00007793"/>
    </source>
</evidence>
<evidence type="ECO:0000256" key="7">
    <source>
        <dbReference type="ARBA" id="ARBA00023295"/>
    </source>
</evidence>
<dbReference type="PANTHER" id="PTHR39730">
    <property type="entry name" value="ENDOGLUCANASE 1"/>
    <property type="match status" value="1"/>
</dbReference>
<comment type="catalytic activity">
    <reaction evidence="1">
        <text>Endohydrolysis of (1-&gt;4)-beta-D-glucosidic linkages in cellulose, lichenin and cereal beta-D-glucans.</text>
        <dbReference type="EC" id="3.2.1.4"/>
    </reaction>
</comment>
<dbReference type="InterPro" id="IPR052288">
    <property type="entry name" value="GH45_Enzymes"/>
</dbReference>
<dbReference type="Gene3D" id="2.40.40.10">
    <property type="entry name" value="RlpA-like domain"/>
    <property type="match status" value="1"/>
</dbReference>